<keyword evidence="3" id="KW-1185">Reference proteome</keyword>
<evidence type="ECO:0000313" key="1">
    <source>
        <dbReference type="EMBL" id="PSU19701.1"/>
    </source>
</evidence>
<name>A0A2T3JN08_PHOPO</name>
<dbReference type="RefSeq" id="WP_107191541.1">
    <property type="nucleotide sequence ID" value="NZ_PYMN01000035.1"/>
</dbReference>
<evidence type="ECO:0000313" key="3">
    <source>
        <dbReference type="Proteomes" id="UP000241405"/>
    </source>
</evidence>
<reference evidence="3 4" key="1">
    <citation type="submission" date="2018-03" db="EMBL/GenBank/DDBJ databases">
        <title>Whole genome sequencing of Histamine producing bacteria.</title>
        <authorList>
            <person name="Butler K."/>
        </authorList>
    </citation>
    <scope>NUCLEOTIDE SEQUENCE [LARGE SCALE GENOMIC DNA]</scope>
    <source>
        <strain evidence="2 4">FS-6.1</strain>
        <strain evidence="1 3">FS-6.2</strain>
    </source>
</reference>
<comment type="caution">
    <text evidence="2">The sequence shown here is derived from an EMBL/GenBank/DDBJ whole genome shotgun (WGS) entry which is preliminary data.</text>
</comment>
<dbReference type="EMBL" id="PYMP01000014">
    <property type="protein sequence ID" value="PSU50427.1"/>
    <property type="molecule type" value="Genomic_DNA"/>
</dbReference>
<evidence type="ECO:0000313" key="2">
    <source>
        <dbReference type="EMBL" id="PSU50427.1"/>
    </source>
</evidence>
<proteinExistence type="predicted"/>
<accession>A0A2T3JN08</accession>
<dbReference type="EMBL" id="PYMO01000038">
    <property type="protein sequence ID" value="PSU19701.1"/>
    <property type="molecule type" value="Genomic_DNA"/>
</dbReference>
<dbReference type="Proteomes" id="UP000241618">
    <property type="component" value="Unassembled WGS sequence"/>
</dbReference>
<dbReference type="Proteomes" id="UP000241405">
    <property type="component" value="Unassembled WGS sequence"/>
</dbReference>
<gene>
    <name evidence="2" type="ORF">C9J18_14660</name>
    <name evidence="1" type="ORF">CTM96_20795</name>
</gene>
<dbReference type="Pfam" id="PF21980">
    <property type="entry name" value="MksE"/>
    <property type="match status" value="1"/>
</dbReference>
<dbReference type="InterPro" id="IPR053841">
    <property type="entry name" value="MksE"/>
</dbReference>
<dbReference type="AlphaFoldDB" id="A0A2T3JN08"/>
<organism evidence="2 4">
    <name type="scientific">Photobacterium phosphoreum</name>
    <dbReference type="NCBI Taxonomy" id="659"/>
    <lineage>
        <taxon>Bacteria</taxon>
        <taxon>Pseudomonadati</taxon>
        <taxon>Pseudomonadota</taxon>
        <taxon>Gammaproteobacteria</taxon>
        <taxon>Vibrionales</taxon>
        <taxon>Vibrionaceae</taxon>
        <taxon>Photobacterium</taxon>
    </lineage>
</organism>
<evidence type="ECO:0000313" key="4">
    <source>
        <dbReference type="Proteomes" id="UP000241618"/>
    </source>
</evidence>
<protein>
    <submittedName>
        <fullName evidence="2">Uncharacterized protein</fullName>
    </submittedName>
</protein>
<sequence>MTVSFSQINMLKSQKIYATFVNGKVITKQFYDIYQQSFIENTLYTELFNNLDHFTQLYQHIGYYLNFNVEGEFFYISRSEVEEDADTNATKIQAILLIIARYWVDKGFDLDDLATPVIGLNRSALDDIADQAIYNDIRKALGIETWDKAMTYLMDRNFLYLCGDKHYILSSAGMYFLNRHVEKYSEESL</sequence>